<accession>A0A674GJ71</accession>
<dbReference type="Gene3D" id="1.10.10.200">
    <property type="match status" value="1"/>
</dbReference>
<protein>
    <recommendedName>
        <fullName evidence="8">Translational activator of cytochrome c oxidase I</fullName>
    </recommendedName>
</protein>
<dbReference type="Proteomes" id="UP000007754">
    <property type="component" value="Chromosome 16"/>
</dbReference>
<dbReference type="InterPro" id="IPR049083">
    <property type="entry name" value="TACO1_YebC_N"/>
</dbReference>
<feature type="compositionally biased region" description="Low complexity" evidence="3">
    <location>
        <begin position="442"/>
        <end position="478"/>
    </location>
</feature>
<feature type="region of interest" description="Disordered" evidence="3">
    <location>
        <begin position="108"/>
        <end position="129"/>
    </location>
</feature>
<feature type="region of interest" description="Disordered" evidence="3">
    <location>
        <begin position="375"/>
        <end position="536"/>
    </location>
</feature>
<sequence length="536" mass="54979">MCVFRWGRGYANHLHYPIYPFPTWGRGYANPPITPITGFPTSGRGYANHPITPITGFPIRGRGYANHPLTHHSARRSLSRKKKPLKMAALSRLGPALSRLGPVLSRAVPVPSRRPGSIPGWPRSPGGAPVAPGTVPVRAMAGHNRWSKVRHVKAPRDAERSRERQRLTRMLRAAAAEGGAEASLNPALAALLERCRSQNVPKATIEGALRSARERPAGGSRLLLTARGPGGALLLLDVRTDNVRRTRDELRTLLGRHGAALTADVRHAFEAVGVVRVSGRTLPMEAALEAAVVAGAQDVVAEGQDEVKFLCAPPSLATVRQSLVAAGLRPLSATVEFRPRSALTPPAGARAAAERLLGALAGRPDIAGLYHNLQQGSEVTPGGHSAPDTTHSGHSAPDTTHGGHSAPDTTSSGHLAPATAPATAPSGHSALEVTPGGHSAPATTHSGHSAPASAPATSSSGHSAPASAPATTSSGHSALDTTPSGHSSPATLSGGHSGPDTTSSGHSAPDTTSSGHSALDTLPSGHSALATPPSGQ</sequence>
<dbReference type="InterPro" id="IPR048300">
    <property type="entry name" value="TACO1_YebC-like_2nd/3rd_dom"/>
</dbReference>
<feature type="domain" description="TACO1/YebC-like N-terminal" evidence="5">
    <location>
        <begin position="144"/>
        <end position="213"/>
    </location>
</feature>
<evidence type="ECO:0000259" key="5">
    <source>
        <dbReference type="Pfam" id="PF20772"/>
    </source>
</evidence>
<reference evidence="6" key="2">
    <citation type="submission" date="2025-08" db="UniProtKB">
        <authorList>
            <consortium name="Ensembl"/>
        </authorList>
    </citation>
    <scope>IDENTIFICATION</scope>
</reference>
<evidence type="ECO:0000256" key="3">
    <source>
        <dbReference type="SAM" id="MobiDB-lite"/>
    </source>
</evidence>
<dbReference type="InterPro" id="IPR017856">
    <property type="entry name" value="Integrase-like_N"/>
</dbReference>
<feature type="compositionally biased region" description="Polar residues" evidence="3">
    <location>
        <begin position="479"/>
        <end position="491"/>
    </location>
</feature>
<dbReference type="GeneTree" id="ENSGT00390000012820"/>
<dbReference type="GO" id="GO:0005739">
    <property type="term" value="C:mitochondrion"/>
    <property type="evidence" value="ECO:0007669"/>
    <property type="project" value="UniProtKB-SubCell"/>
</dbReference>
<proteinExistence type="inferred from homology"/>
<evidence type="ECO:0000259" key="4">
    <source>
        <dbReference type="Pfam" id="PF01709"/>
    </source>
</evidence>
<dbReference type="InterPro" id="IPR002876">
    <property type="entry name" value="Transcrip_reg_TACO1-like"/>
</dbReference>
<evidence type="ECO:0000313" key="7">
    <source>
        <dbReference type="Proteomes" id="UP000007754"/>
    </source>
</evidence>
<dbReference type="PANTHER" id="PTHR12532">
    <property type="entry name" value="TRANSLATIONAL ACTIVATOR OF CYTOCHROME C OXIDASE 1"/>
    <property type="match status" value="1"/>
</dbReference>
<organism evidence="6 7">
    <name type="scientific">Taeniopygia guttata</name>
    <name type="common">Zebra finch</name>
    <name type="synonym">Poephila guttata</name>
    <dbReference type="NCBI Taxonomy" id="59729"/>
    <lineage>
        <taxon>Eukaryota</taxon>
        <taxon>Metazoa</taxon>
        <taxon>Chordata</taxon>
        <taxon>Craniata</taxon>
        <taxon>Vertebrata</taxon>
        <taxon>Euteleostomi</taxon>
        <taxon>Archelosauria</taxon>
        <taxon>Archosauria</taxon>
        <taxon>Dinosauria</taxon>
        <taxon>Saurischia</taxon>
        <taxon>Theropoda</taxon>
        <taxon>Coelurosauria</taxon>
        <taxon>Aves</taxon>
        <taxon>Neognathae</taxon>
        <taxon>Neoaves</taxon>
        <taxon>Telluraves</taxon>
        <taxon>Australaves</taxon>
        <taxon>Passeriformes</taxon>
        <taxon>Passeroidea</taxon>
        <taxon>Estrildidae</taxon>
        <taxon>Estrildinae</taxon>
        <taxon>Taeniopygia</taxon>
    </lineage>
</organism>
<evidence type="ECO:0008006" key="8">
    <source>
        <dbReference type="Google" id="ProtNLM"/>
    </source>
</evidence>
<dbReference type="Gene3D" id="3.30.70.980">
    <property type="match status" value="2"/>
</dbReference>
<dbReference type="PANTHER" id="PTHR12532:SF0">
    <property type="entry name" value="TRANSLATIONAL ACTIVATOR OF CYTOCHROME C OXIDASE 1"/>
    <property type="match status" value="1"/>
</dbReference>
<dbReference type="SUPFAM" id="SSF75625">
    <property type="entry name" value="YebC-like"/>
    <property type="match status" value="1"/>
</dbReference>
<dbReference type="Ensembl" id="ENSTGUT00000027305.1">
    <property type="protein sequence ID" value="ENSTGUP00000022487.1"/>
    <property type="gene ID" value="ENSTGUG00000025765.1"/>
</dbReference>
<name>A0A674GJ71_TAEGU</name>
<keyword evidence="7" id="KW-1185">Reference proteome</keyword>
<evidence type="ECO:0000256" key="2">
    <source>
        <dbReference type="ARBA" id="ARBA00008724"/>
    </source>
</evidence>
<dbReference type="Pfam" id="PF20772">
    <property type="entry name" value="TACO1_YebC_N"/>
    <property type="match status" value="1"/>
</dbReference>
<evidence type="ECO:0000313" key="6">
    <source>
        <dbReference type="Ensembl" id="ENSTGUP00000022487.1"/>
    </source>
</evidence>
<evidence type="ECO:0000256" key="1">
    <source>
        <dbReference type="ARBA" id="ARBA00004173"/>
    </source>
</evidence>
<dbReference type="AlphaFoldDB" id="A0A674GJ71"/>
<feature type="compositionally biased region" description="Polar residues" evidence="3">
    <location>
        <begin position="499"/>
        <end position="516"/>
    </location>
</feature>
<dbReference type="Pfam" id="PF01709">
    <property type="entry name" value="Transcrip_reg"/>
    <property type="match status" value="1"/>
</dbReference>
<feature type="compositionally biased region" description="Low complexity" evidence="3">
    <location>
        <begin position="416"/>
        <end position="425"/>
    </location>
</feature>
<reference evidence="6 7" key="1">
    <citation type="journal article" date="2010" name="Nature">
        <title>The genome of a songbird.</title>
        <authorList>
            <person name="Warren W.C."/>
            <person name="Clayton D.F."/>
            <person name="Ellegren H."/>
            <person name="Arnold A.P."/>
            <person name="Hillier L.W."/>
            <person name="Kunstner A."/>
            <person name="Searle S."/>
            <person name="White S."/>
            <person name="Vilella A.J."/>
            <person name="Fairley S."/>
            <person name="Heger A."/>
            <person name="Kong L."/>
            <person name="Ponting C.P."/>
            <person name="Jarvis E.D."/>
            <person name="Mello C.V."/>
            <person name="Minx P."/>
            <person name="Lovell P."/>
            <person name="Velho T.A."/>
            <person name="Ferris M."/>
            <person name="Balakrishnan C.N."/>
            <person name="Sinha S."/>
            <person name="Blatti C."/>
            <person name="London S.E."/>
            <person name="Li Y."/>
            <person name="Lin Y.C."/>
            <person name="George J."/>
            <person name="Sweedler J."/>
            <person name="Southey B."/>
            <person name="Gunaratne P."/>
            <person name="Watson M."/>
            <person name="Nam K."/>
            <person name="Backstrom N."/>
            <person name="Smeds L."/>
            <person name="Nabholz B."/>
            <person name="Itoh Y."/>
            <person name="Whitney O."/>
            <person name="Pfenning A.R."/>
            <person name="Howard J."/>
            <person name="Volker M."/>
            <person name="Skinner B.M."/>
            <person name="Griffin D.K."/>
            <person name="Ye L."/>
            <person name="McLaren W.M."/>
            <person name="Flicek P."/>
            <person name="Quesada V."/>
            <person name="Velasco G."/>
            <person name="Lopez-Otin C."/>
            <person name="Puente X.S."/>
            <person name="Olender T."/>
            <person name="Lancet D."/>
            <person name="Smit A.F."/>
            <person name="Hubley R."/>
            <person name="Konkel M.K."/>
            <person name="Walker J.A."/>
            <person name="Batzer M.A."/>
            <person name="Gu W."/>
            <person name="Pollock D.D."/>
            <person name="Chen L."/>
            <person name="Cheng Z."/>
            <person name="Eichler E.E."/>
            <person name="Stapley J."/>
            <person name="Slate J."/>
            <person name="Ekblom R."/>
            <person name="Birkhead T."/>
            <person name="Burke T."/>
            <person name="Burt D."/>
            <person name="Scharff C."/>
            <person name="Adam I."/>
            <person name="Richard H."/>
            <person name="Sultan M."/>
            <person name="Soldatov A."/>
            <person name="Lehrach H."/>
            <person name="Edwards S.V."/>
            <person name="Yang S.P."/>
            <person name="Li X."/>
            <person name="Graves T."/>
            <person name="Fulton L."/>
            <person name="Nelson J."/>
            <person name="Chinwalla A."/>
            <person name="Hou S."/>
            <person name="Mardis E.R."/>
            <person name="Wilson R.K."/>
        </authorList>
    </citation>
    <scope>NUCLEOTIDE SEQUENCE [LARGE SCALE GENOMIC DNA]</scope>
</reference>
<reference evidence="6" key="3">
    <citation type="submission" date="2025-09" db="UniProtKB">
        <authorList>
            <consortium name="Ensembl"/>
        </authorList>
    </citation>
    <scope>IDENTIFICATION</scope>
</reference>
<dbReference type="InParanoid" id="A0A674GJ71"/>
<dbReference type="InterPro" id="IPR029072">
    <property type="entry name" value="YebC-like"/>
</dbReference>
<dbReference type="InterPro" id="IPR026564">
    <property type="entry name" value="Transcrip_reg_TACO1-like_dom3"/>
</dbReference>
<comment type="similarity">
    <text evidence="2">Belongs to the TACO1 family.</text>
</comment>
<dbReference type="FunFam" id="1.10.10.200:FF:000002">
    <property type="entry name" value="Probable transcriptional regulatory protein CLM62_37755"/>
    <property type="match status" value="1"/>
</dbReference>
<comment type="subcellular location">
    <subcellularLocation>
        <location evidence="1">Mitochondrion</location>
    </subcellularLocation>
</comment>
<feature type="domain" description="TACO1/YebC-like second and third" evidence="4">
    <location>
        <begin position="226"/>
        <end position="373"/>
    </location>
</feature>